<dbReference type="InterPro" id="IPR016024">
    <property type="entry name" value="ARM-type_fold"/>
</dbReference>
<feature type="region of interest" description="Disordered" evidence="6">
    <location>
        <begin position="1"/>
        <end position="27"/>
    </location>
</feature>
<comment type="similarity">
    <text evidence="2">Belongs to the NCBP1 family.</text>
</comment>
<dbReference type="SUPFAM" id="SSF48371">
    <property type="entry name" value="ARM repeat"/>
    <property type="match status" value="3"/>
</dbReference>
<sequence length="847" mass="94808">MSFERPHRGGGNRRRYRDDYDDRRRETFESPADKLKTAIIKLGDIDANDELVQIEKQIRDHTPLVVANISEAIRISVTEQPYKIPYYATLVRRLHDPAADAPETEDIGPSLGRQILEDFWKGFHAYLDQLAWRETRLCIHFFAHLTVAKLISTDSMIALLQSLTAVLEEFGVSQGRAKKAAVCAAEGLMIGGPILKATSPTQVEEMIHAIQAYNESAVNTKSLVTPTYKIGRAAGNEHSNELLDMALQALQSLNDTDFAATATSFLQPYSGIPDLDPATFSPYNLPSVLVPPEVIELDTLSSESGEDAQVKKEEWPEHFVRLFDNEITADPTTPAGYAVHSALRDIADIFEVNRKESARLLLEYPRWTVPGTFKPKPGAAATVEPVPGKDWQLESTVIENVLGAYFILPESSQKSVYYIALVTDLCKLSASTVGPAVGKSIRKLYGLLDEGLDVEVARRFSEWFAVHMSNFGFQWVWKEWVPDLSLSMYHPKRTFMQRALELEVRLAYHDRILKTLPAEMQAPESAVISEEAPAPWYEYDDSAGPHHEAAQSVLNLFRGRAVATDVIAHLDGLKATLEDDDKIIRSIVVQSLLNVGSRSFSHLLNAIERYLPLLRNLAAAGGEAKLDILRASAVFWKNNRHMVVIVFDKLMQYQIVDPTDVVAWVFSTGQSFSAFEWDVLRGALDKAVGRVVVARKRVVGLRKEDDEKRARVNAGDDEAMEVDTQVVKTDESAAADSPALATAVKAFTSLTREQKTALSRTIDGFADLLMSSDVTKLVWEARMGWTRTEWDMFEAWGWFRHFCRVYAPYLRNYSETLYTVSLAKFEGASDPAAELLRKTWSIATGQE</sequence>
<protein>
    <recommendedName>
        <fullName evidence="7">MIF4G domain-containing protein</fullName>
    </recommendedName>
</protein>
<evidence type="ECO:0000256" key="4">
    <source>
        <dbReference type="ARBA" id="ARBA00023187"/>
    </source>
</evidence>
<dbReference type="Pfam" id="PF09090">
    <property type="entry name" value="MIF4G_like_2"/>
    <property type="match status" value="1"/>
</dbReference>
<dbReference type="GO" id="GO:0000184">
    <property type="term" value="P:nuclear-transcribed mRNA catabolic process, nonsense-mediated decay"/>
    <property type="evidence" value="ECO:0007669"/>
    <property type="project" value="TreeGrafter"/>
</dbReference>
<reference evidence="8" key="1">
    <citation type="submission" date="2023-11" db="EMBL/GenBank/DDBJ databases">
        <authorList>
            <person name="De Vega J J."/>
            <person name="De Vega J J."/>
        </authorList>
    </citation>
    <scope>NUCLEOTIDE SEQUENCE</scope>
</reference>
<dbReference type="InterPro" id="IPR003890">
    <property type="entry name" value="MIF4G-like_typ-3"/>
</dbReference>
<evidence type="ECO:0000259" key="7">
    <source>
        <dbReference type="SMART" id="SM00543"/>
    </source>
</evidence>
<comment type="caution">
    <text evidence="8">The sequence shown here is derived from an EMBL/GenBank/DDBJ whole genome shotgun (WGS) entry which is preliminary data.</text>
</comment>
<dbReference type="GO" id="GO:0005634">
    <property type="term" value="C:nucleus"/>
    <property type="evidence" value="ECO:0007669"/>
    <property type="project" value="UniProtKB-SubCell"/>
</dbReference>
<dbReference type="Gene3D" id="1.25.40.180">
    <property type="match status" value="3"/>
</dbReference>
<dbReference type="GO" id="GO:0006406">
    <property type="term" value="P:mRNA export from nucleus"/>
    <property type="evidence" value="ECO:0007669"/>
    <property type="project" value="InterPro"/>
</dbReference>
<dbReference type="AlphaFoldDB" id="A0AAD2HIH2"/>
<dbReference type="PANTHER" id="PTHR12412">
    <property type="entry name" value="CAP BINDING PROTEIN"/>
    <property type="match status" value="1"/>
</dbReference>
<dbReference type="GO" id="GO:0006397">
    <property type="term" value="P:mRNA processing"/>
    <property type="evidence" value="ECO:0007669"/>
    <property type="project" value="UniProtKB-KW"/>
</dbReference>
<keyword evidence="3" id="KW-0507">mRNA processing</keyword>
<evidence type="ECO:0000256" key="1">
    <source>
        <dbReference type="ARBA" id="ARBA00004123"/>
    </source>
</evidence>
<dbReference type="InterPro" id="IPR015174">
    <property type="entry name" value="MIF4G-like_typ-2"/>
</dbReference>
<dbReference type="GO" id="GO:0008380">
    <property type="term" value="P:RNA splicing"/>
    <property type="evidence" value="ECO:0007669"/>
    <property type="project" value="UniProtKB-KW"/>
</dbReference>
<dbReference type="GO" id="GO:0000339">
    <property type="term" value="F:RNA cap binding"/>
    <property type="evidence" value="ECO:0007669"/>
    <property type="project" value="InterPro"/>
</dbReference>
<evidence type="ECO:0000256" key="6">
    <source>
        <dbReference type="SAM" id="MobiDB-lite"/>
    </source>
</evidence>
<dbReference type="Proteomes" id="UP001295794">
    <property type="component" value="Unassembled WGS sequence"/>
</dbReference>
<dbReference type="SMART" id="SM00543">
    <property type="entry name" value="MIF4G"/>
    <property type="match status" value="1"/>
</dbReference>
<dbReference type="EMBL" id="CAVNYO010000405">
    <property type="protein sequence ID" value="CAK5275850.1"/>
    <property type="molecule type" value="Genomic_DNA"/>
</dbReference>
<dbReference type="GO" id="GO:0003729">
    <property type="term" value="F:mRNA binding"/>
    <property type="evidence" value="ECO:0007669"/>
    <property type="project" value="TreeGrafter"/>
</dbReference>
<evidence type="ECO:0000313" key="9">
    <source>
        <dbReference type="Proteomes" id="UP001295794"/>
    </source>
</evidence>
<gene>
    <name evidence="8" type="ORF">MYCIT1_LOCUS23896</name>
</gene>
<feature type="compositionally biased region" description="Basic and acidic residues" evidence="6">
    <location>
        <begin position="16"/>
        <end position="27"/>
    </location>
</feature>
<comment type="subcellular location">
    <subcellularLocation>
        <location evidence="1">Nucleus</location>
    </subcellularLocation>
</comment>
<dbReference type="InterPro" id="IPR015172">
    <property type="entry name" value="MIF4G-like_typ-1"/>
</dbReference>
<evidence type="ECO:0000256" key="2">
    <source>
        <dbReference type="ARBA" id="ARBA00007413"/>
    </source>
</evidence>
<keyword evidence="9" id="KW-1185">Reference proteome</keyword>
<dbReference type="Pfam" id="PF09088">
    <property type="entry name" value="MIF4G_like"/>
    <property type="match status" value="1"/>
</dbReference>
<evidence type="ECO:0000256" key="3">
    <source>
        <dbReference type="ARBA" id="ARBA00022664"/>
    </source>
</evidence>
<name>A0AAD2HIH2_9AGAR</name>
<organism evidence="8 9">
    <name type="scientific">Mycena citricolor</name>
    <dbReference type="NCBI Taxonomy" id="2018698"/>
    <lineage>
        <taxon>Eukaryota</taxon>
        <taxon>Fungi</taxon>
        <taxon>Dikarya</taxon>
        <taxon>Basidiomycota</taxon>
        <taxon>Agaricomycotina</taxon>
        <taxon>Agaricomycetes</taxon>
        <taxon>Agaricomycetidae</taxon>
        <taxon>Agaricales</taxon>
        <taxon>Marasmiineae</taxon>
        <taxon>Mycenaceae</taxon>
        <taxon>Mycena</taxon>
    </lineage>
</organism>
<evidence type="ECO:0000256" key="5">
    <source>
        <dbReference type="ARBA" id="ARBA00023242"/>
    </source>
</evidence>
<dbReference type="GO" id="GO:0005846">
    <property type="term" value="C:nuclear cap binding complex"/>
    <property type="evidence" value="ECO:0007669"/>
    <property type="project" value="InterPro"/>
</dbReference>
<dbReference type="InterPro" id="IPR027159">
    <property type="entry name" value="CBP80"/>
</dbReference>
<accession>A0AAD2HIH2</accession>
<keyword evidence="4" id="KW-0508">mRNA splicing</keyword>
<dbReference type="Pfam" id="PF02854">
    <property type="entry name" value="MIF4G"/>
    <property type="match status" value="1"/>
</dbReference>
<feature type="domain" description="MIF4G" evidence="7">
    <location>
        <begin position="32"/>
        <end position="254"/>
    </location>
</feature>
<evidence type="ECO:0000313" key="8">
    <source>
        <dbReference type="EMBL" id="CAK5275850.1"/>
    </source>
</evidence>
<proteinExistence type="inferred from homology"/>
<keyword evidence="5" id="KW-0539">Nucleus</keyword>
<dbReference type="PANTHER" id="PTHR12412:SF2">
    <property type="entry name" value="NUCLEAR CAP-BINDING PROTEIN SUBUNIT 1"/>
    <property type="match status" value="1"/>
</dbReference>